<dbReference type="PANTHER" id="PTHR33744:SF1">
    <property type="entry name" value="DNA-BINDING TRANSCRIPTIONAL ACTIVATOR ADER"/>
    <property type="match status" value="1"/>
</dbReference>
<evidence type="ECO:0000259" key="2">
    <source>
        <dbReference type="Pfam" id="PF13556"/>
    </source>
</evidence>
<dbReference type="Gene3D" id="1.10.10.2840">
    <property type="entry name" value="PucR C-terminal helix-turn-helix domain"/>
    <property type="match status" value="1"/>
</dbReference>
<feature type="region of interest" description="Disordered" evidence="1">
    <location>
        <begin position="1"/>
        <end position="23"/>
    </location>
</feature>
<dbReference type="InterPro" id="IPR051448">
    <property type="entry name" value="CdaR-like_regulators"/>
</dbReference>
<name>A0A853BML7_9ACTN</name>
<dbReference type="Pfam" id="PF25906">
    <property type="entry name" value="PucR-like_N"/>
    <property type="match status" value="1"/>
</dbReference>
<dbReference type="AlphaFoldDB" id="A0A853BML7"/>
<dbReference type="EMBL" id="JACCFO010000001">
    <property type="protein sequence ID" value="NYI95826.1"/>
    <property type="molecule type" value="Genomic_DNA"/>
</dbReference>
<feature type="region of interest" description="Disordered" evidence="1">
    <location>
        <begin position="410"/>
        <end position="453"/>
    </location>
</feature>
<evidence type="ECO:0000313" key="5">
    <source>
        <dbReference type="Proteomes" id="UP000575985"/>
    </source>
</evidence>
<organism evidence="4 5">
    <name type="scientific">Streptomonospora nanhaiensis</name>
    <dbReference type="NCBI Taxonomy" id="1323731"/>
    <lineage>
        <taxon>Bacteria</taxon>
        <taxon>Bacillati</taxon>
        <taxon>Actinomycetota</taxon>
        <taxon>Actinomycetes</taxon>
        <taxon>Streptosporangiales</taxon>
        <taxon>Nocardiopsidaceae</taxon>
        <taxon>Streptomonospora</taxon>
    </lineage>
</organism>
<keyword evidence="5" id="KW-1185">Reference proteome</keyword>
<dbReference type="InterPro" id="IPR042070">
    <property type="entry name" value="PucR_C-HTH_sf"/>
</dbReference>
<reference evidence="4 5" key="1">
    <citation type="submission" date="2020-07" db="EMBL/GenBank/DDBJ databases">
        <title>Sequencing the genomes of 1000 actinobacteria strains.</title>
        <authorList>
            <person name="Klenk H.-P."/>
        </authorList>
    </citation>
    <scope>NUCLEOTIDE SEQUENCE [LARGE SCALE GENOMIC DNA]</scope>
    <source>
        <strain evidence="4 5">DSM 45927</strain>
    </source>
</reference>
<dbReference type="RefSeq" id="WP_308251391.1">
    <property type="nucleotide sequence ID" value="NZ_JACCFO010000001.1"/>
</dbReference>
<protein>
    <recommendedName>
        <fullName evidence="6">PucR C-terminal helix-turn-helix domain-containing protein</fullName>
    </recommendedName>
</protein>
<dbReference type="InterPro" id="IPR025736">
    <property type="entry name" value="PucR_C-HTH_dom"/>
</dbReference>
<evidence type="ECO:0000256" key="1">
    <source>
        <dbReference type="SAM" id="MobiDB-lite"/>
    </source>
</evidence>
<sequence>MDSACPVPPGAVEPGGTANPLAGIPPEIADRLRPYFDDTIEQIVAAIQARIAEYDRPSDQVYLKAMRVSVRDALGAFLDRIGAPDPPGDELRERFRALGAGEAHEGRSLDSLQTAMRTTAVIAWRRITELQMDQPAAFPRRYIGPMAEAAFLFLEEIAAAAMEGYAGARAQAAGELRRRRGRLVNLLLAEDPPTPEAVAELARAAHWRLPAEVAVVALHARDPDSARTPVLPPDVLADLNRADPVLVVPDPEGPGRLRTLGLGLRDWDAAAGPPVAVTRARVSLERAREALALVTAGVVPGEGVVRWRDHLAAVLLLRDPELMAAMAETRLAPLRGLRPDRRERLTDTLLAWLQSGFNANEVAARLHVHPQTVRYRLRQVEGLFGDRLRDPDHRFELEMVLRAERLARRGAADGAREAPGAAGGPGRADPPGRAGGRARAAQARRSAPSAVNR</sequence>
<evidence type="ECO:0008006" key="6">
    <source>
        <dbReference type="Google" id="ProtNLM"/>
    </source>
</evidence>
<evidence type="ECO:0000259" key="3">
    <source>
        <dbReference type="Pfam" id="PF25906"/>
    </source>
</evidence>
<dbReference type="Pfam" id="PF13556">
    <property type="entry name" value="HTH_30"/>
    <property type="match status" value="1"/>
</dbReference>
<accession>A0A853BML7</accession>
<feature type="domain" description="PucR-like N-terminal" evidence="3">
    <location>
        <begin position="23"/>
        <end position="188"/>
    </location>
</feature>
<feature type="domain" description="PucR C-terminal helix-turn-helix" evidence="2">
    <location>
        <begin position="345"/>
        <end position="403"/>
    </location>
</feature>
<gene>
    <name evidence="4" type="ORF">HNR12_002103</name>
</gene>
<feature type="compositionally biased region" description="Low complexity" evidence="1">
    <location>
        <begin position="427"/>
        <end position="453"/>
    </location>
</feature>
<dbReference type="Proteomes" id="UP000575985">
    <property type="component" value="Unassembled WGS sequence"/>
</dbReference>
<proteinExistence type="predicted"/>
<dbReference type="PANTHER" id="PTHR33744">
    <property type="entry name" value="CARBOHYDRATE DIACID REGULATOR"/>
    <property type="match status" value="1"/>
</dbReference>
<comment type="caution">
    <text evidence="4">The sequence shown here is derived from an EMBL/GenBank/DDBJ whole genome shotgun (WGS) entry which is preliminary data.</text>
</comment>
<dbReference type="InterPro" id="IPR058663">
    <property type="entry name" value="PucR-like_N"/>
</dbReference>
<feature type="compositionally biased region" description="Pro residues" evidence="1">
    <location>
        <begin position="1"/>
        <end position="11"/>
    </location>
</feature>
<evidence type="ECO:0000313" key="4">
    <source>
        <dbReference type="EMBL" id="NYI95826.1"/>
    </source>
</evidence>